<name>A0A2T5UQW0_9HYPH</name>
<proteinExistence type="predicted"/>
<evidence type="ECO:0000313" key="1">
    <source>
        <dbReference type="EMBL" id="PTW53899.1"/>
    </source>
</evidence>
<evidence type="ECO:0000313" key="2">
    <source>
        <dbReference type="Proteomes" id="UP000244081"/>
    </source>
</evidence>
<accession>A0A2T5UQW0</accession>
<keyword evidence="2" id="KW-1185">Reference proteome</keyword>
<protein>
    <submittedName>
        <fullName evidence="1">Uncharacterized protein</fullName>
    </submittedName>
</protein>
<comment type="caution">
    <text evidence="1">The sequence shown here is derived from an EMBL/GenBank/DDBJ whole genome shotgun (WGS) entry which is preliminary data.</text>
</comment>
<reference evidence="1 2" key="1">
    <citation type="submission" date="2018-04" db="EMBL/GenBank/DDBJ databases">
        <title>Genomic Encyclopedia of Archaeal and Bacterial Type Strains, Phase II (KMG-II): from individual species to whole genera.</title>
        <authorList>
            <person name="Goeker M."/>
        </authorList>
    </citation>
    <scope>NUCLEOTIDE SEQUENCE [LARGE SCALE GENOMIC DNA]</scope>
    <source>
        <strain evidence="1 2">DSM 23382</strain>
    </source>
</reference>
<organism evidence="1 2">
    <name type="scientific">Breoghania corrubedonensis</name>
    <dbReference type="NCBI Taxonomy" id="665038"/>
    <lineage>
        <taxon>Bacteria</taxon>
        <taxon>Pseudomonadati</taxon>
        <taxon>Pseudomonadota</taxon>
        <taxon>Alphaproteobacteria</taxon>
        <taxon>Hyphomicrobiales</taxon>
        <taxon>Stappiaceae</taxon>
        <taxon>Breoghania</taxon>
    </lineage>
</organism>
<dbReference type="Proteomes" id="UP000244081">
    <property type="component" value="Unassembled WGS sequence"/>
</dbReference>
<dbReference type="AlphaFoldDB" id="A0A2T5UQW0"/>
<dbReference type="EMBL" id="QAYG01000015">
    <property type="protein sequence ID" value="PTW53899.1"/>
    <property type="molecule type" value="Genomic_DNA"/>
</dbReference>
<sequence length="392" mass="44603">MGRYSVANACRMFRVASGASKVMFLAVPVARTWCVENSRIFHPIRHHWDLVDPCPTVSYVPTIPISRLQMCRRNVCTIEERAPEIRSRKIRAEEHRFHEIRPLQISFDEPGVRSERLEKRTQRQCTARKVPSADIGVPQIYLRQESFSQVDRGEGRFAREHFVIFSRRGEGFKSLQNIGFLLKLAPIDVFRLYLDEWTYPVLKWRCRRSQEACQQRADHSQSVVPISPNQFAQGQNTSNAKGHFAALQQLCAFLIAVDLQTTDGDTALVVGVICLTVGGERAPTKKAECQWSPDNQYDITEDAGFIRVSASPVLPSPFDIHQQQEQAEGYDSQKTAEDHRGAGVKLIFLRRRGRLCWLGHDPAGQRCGNNARRAEAARFCQWPSRELTRAAA</sequence>
<gene>
    <name evidence="1" type="ORF">C8N35_11519</name>
</gene>